<dbReference type="EMBL" id="LDEV01002111">
    <property type="protein sequence ID" value="KLJ10271.1"/>
    <property type="molecule type" value="Genomic_DNA"/>
</dbReference>
<accession>A0A0H1BM81</accession>
<reference evidence="3" key="1">
    <citation type="journal article" date="2015" name="PLoS Genet.">
        <title>The dynamic genome and transcriptome of the human fungal pathogen Blastomyces and close relative Emmonsia.</title>
        <authorList>
            <person name="Munoz J.F."/>
            <person name="Gauthier G.M."/>
            <person name="Desjardins C.A."/>
            <person name="Gallo J.E."/>
            <person name="Holder J."/>
            <person name="Sullivan T.D."/>
            <person name="Marty A.J."/>
            <person name="Carmen J.C."/>
            <person name="Chen Z."/>
            <person name="Ding L."/>
            <person name="Gujja S."/>
            <person name="Magrini V."/>
            <person name="Misas E."/>
            <person name="Mitreva M."/>
            <person name="Priest M."/>
            <person name="Saif S."/>
            <person name="Whiston E.A."/>
            <person name="Young S."/>
            <person name="Zeng Q."/>
            <person name="Goldman W.E."/>
            <person name="Mardis E.R."/>
            <person name="Taylor J.W."/>
            <person name="McEwen J.G."/>
            <person name="Clay O.K."/>
            <person name="Klein B.S."/>
            <person name="Cuomo C.A."/>
        </authorList>
    </citation>
    <scope>NUCLEOTIDE SEQUENCE [LARGE SCALE GENOMIC DNA]</scope>
    <source>
        <strain evidence="3">UAMH 139</strain>
    </source>
</reference>
<evidence type="ECO:0000313" key="2">
    <source>
        <dbReference type="EMBL" id="KLJ10271.1"/>
    </source>
</evidence>
<comment type="caution">
    <text evidence="2">The sequence shown here is derived from an EMBL/GenBank/DDBJ whole genome shotgun (WGS) entry which is preliminary data.</text>
</comment>
<organism evidence="2 3">
    <name type="scientific">Blastomyces silverae</name>
    <dbReference type="NCBI Taxonomy" id="2060906"/>
    <lineage>
        <taxon>Eukaryota</taxon>
        <taxon>Fungi</taxon>
        <taxon>Dikarya</taxon>
        <taxon>Ascomycota</taxon>
        <taxon>Pezizomycotina</taxon>
        <taxon>Eurotiomycetes</taxon>
        <taxon>Eurotiomycetidae</taxon>
        <taxon>Onygenales</taxon>
        <taxon>Ajellomycetaceae</taxon>
        <taxon>Blastomyces</taxon>
    </lineage>
</organism>
<keyword evidence="3" id="KW-1185">Reference proteome</keyword>
<evidence type="ECO:0000313" key="3">
    <source>
        <dbReference type="Proteomes" id="UP000053573"/>
    </source>
</evidence>
<feature type="compositionally biased region" description="Basic and acidic residues" evidence="1">
    <location>
        <begin position="14"/>
        <end position="35"/>
    </location>
</feature>
<protein>
    <submittedName>
        <fullName evidence="2">Uncharacterized protein</fullName>
    </submittedName>
</protein>
<evidence type="ECO:0000256" key="1">
    <source>
        <dbReference type="SAM" id="MobiDB-lite"/>
    </source>
</evidence>
<gene>
    <name evidence="2" type="ORF">EMPG_14350</name>
</gene>
<dbReference type="AlphaFoldDB" id="A0A0H1BM81"/>
<proteinExistence type="predicted"/>
<sequence length="61" mass="7314">MGEQMQQHVKKDCKKGTCRPDMRGYKPGARERSERIPPQNTKIPPRSSQRREERRIKRRPI</sequence>
<name>A0A0H1BM81_9EURO</name>
<dbReference type="Proteomes" id="UP000053573">
    <property type="component" value="Unassembled WGS sequence"/>
</dbReference>
<feature type="region of interest" description="Disordered" evidence="1">
    <location>
        <begin position="1"/>
        <end position="61"/>
    </location>
</feature>